<name>A0ABQ4XUI8_9ASTR</name>
<feature type="region of interest" description="Disordered" evidence="1">
    <location>
        <begin position="1"/>
        <end position="31"/>
    </location>
</feature>
<keyword evidence="3" id="KW-1185">Reference proteome</keyword>
<dbReference type="Proteomes" id="UP001151760">
    <property type="component" value="Unassembled WGS sequence"/>
</dbReference>
<feature type="compositionally biased region" description="Polar residues" evidence="1">
    <location>
        <begin position="205"/>
        <end position="214"/>
    </location>
</feature>
<evidence type="ECO:0000256" key="1">
    <source>
        <dbReference type="SAM" id="MobiDB-lite"/>
    </source>
</evidence>
<reference evidence="2" key="1">
    <citation type="journal article" date="2022" name="Int. J. Mol. Sci.">
        <title>Draft Genome of Tanacetum Coccineum: Genomic Comparison of Closely Related Tanacetum-Family Plants.</title>
        <authorList>
            <person name="Yamashiro T."/>
            <person name="Shiraishi A."/>
            <person name="Nakayama K."/>
            <person name="Satake H."/>
        </authorList>
    </citation>
    <scope>NUCLEOTIDE SEQUENCE</scope>
</reference>
<evidence type="ECO:0000313" key="2">
    <source>
        <dbReference type="EMBL" id="GJS68751.1"/>
    </source>
</evidence>
<sequence length="269" mass="30865">MEKFETPPDSPPIIVIDPDDQPRWPSTKTVAPTPSPAIVQLPISNNFHTKEMLRTCYGHGLTKGTIIQIFYHGLDDPTKGILDAGGIFLYKIPNEAFKILDDKVLLKLDFSGESQNDPKQKVVVSAGGSNIDSYHAILSEMFEALATKIDSEFLTIKKELKEMRDNRRDNHTSQIFMSDDTPMCDSMEANYVHGYHRGYHDRNSKNSYSYQNRNPNRHFPQSRPPNNMPHPSQYFKRPKSSPKEMMRELMARQTEANERTKNQVVELEH</sequence>
<reference evidence="2" key="2">
    <citation type="submission" date="2022-01" db="EMBL/GenBank/DDBJ databases">
        <authorList>
            <person name="Yamashiro T."/>
            <person name="Shiraishi A."/>
            <person name="Satake H."/>
            <person name="Nakayama K."/>
        </authorList>
    </citation>
    <scope>NUCLEOTIDE SEQUENCE</scope>
</reference>
<evidence type="ECO:0008006" key="4">
    <source>
        <dbReference type="Google" id="ProtNLM"/>
    </source>
</evidence>
<accession>A0ABQ4XUI8</accession>
<feature type="compositionally biased region" description="Basic and acidic residues" evidence="1">
    <location>
        <begin position="241"/>
        <end position="269"/>
    </location>
</feature>
<gene>
    <name evidence="2" type="ORF">Tco_0683316</name>
</gene>
<evidence type="ECO:0000313" key="3">
    <source>
        <dbReference type="Proteomes" id="UP001151760"/>
    </source>
</evidence>
<protein>
    <recommendedName>
        <fullName evidence="4">Reverse transcriptase domain-containing protein</fullName>
    </recommendedName>
</protein>
<organism evidence="2 3">
    <name type="scientific">Tanacetum coccineum</name>
    <dbReference type="NCBI Taxonomy" id="301880"/>
    <lineage>
        <taxon>Eukaryota</taxon>
        <taxon>Viridiplantae</taxon>
        <taxon>Streptophyta</taxon>
        <taxon>Embryophyta</taxon>
        <taxon>Tracheophyta</taxon>
        <taxon>Spermatophyta</taxon>
        <taxon>Magnoliopsida</taxon>
        <taxon>eudicotyledons</taxon>
        <taxon>Gunneridae</taxon>
        <taxon>Pentapetalae</taxon>
        <taxon>asterids</taxon>
        <taxon>campanulids</taxon>
        <taxon>Asterales</taxon>
        <taxon>Asteraceae</taxon>
        <taxon>Asteroideae</taxon>
        <taxon>Anthemideae</taxon>
        <taxon>Anthemidinae</taxon>
        <taxon>Tanacetum</taxon>
    </lineage>
</organism>
<dbReference type="EMBL" id="BQNB010009813">
    <property type="protein sequence ID" value="GJS68751.1"/>
    <property type="molecule type" value="Genomic_DNA"/>
</dbReference>
<feature type="region of interest" description="Disordered" evidence="1">
    <location>
        <begin position="197"/>
        <end position="269"/>
    </location>
</feature>
<proteinExistence type="predicted"/>
<comment type="caution">
    <text evidence="2">The sequence shown here is derived from an EMBL/GenBank/DDBJ whole genome shotgun (WGS) entry which is preliminary data.</text>
</comment>